<proteinExistence type="predicted"/>
<evidence type="ECO:0000313" key="3">
    <source>
        <dbReference type="Proteomes" id="UP001165092"/>
    </source>
</evidence>
<organism evidence="2 3">
    <name type="scientific">Nocardiopsis ansamitocini</name>
    <dbReference type="NCBI Taxonomy" id="1670832"/>
    <lineage>
        <taxon>Bacteria</taxon>
        <taxon>Bacillati</taxon>
        <taxon>Actinomycetota</taxon>
        <taxon>Actinomycetes</taxon>
        <taxon>Streptosporangiales</taxon>
        <taxon>Nocardiopsidaceae</taxon>
        <taxon>Nocardiopsis</taxon>
    </lineage>
</organism>
<name>A0A9W6P8X8_9ACTN</name>
<sequence length="96" mass="9807">MSVRLLVRVSGREKSALGATVGPATPSPSVRESAQAGEVNDDPIRVHPMNTAHSGTPAHTRGKDRGAVVAVDSFGMRAVLLGRGGARPICGLGVPN</sequence>
<comment type="caution">
    <text evidence="2">The sequence shown here is derived from an EMBL/GenBank/DDBJ whole genome shotgun (WGS) entry which is preliminary data.</text>
</comment>
<accession>A0A9W6P8X8</accession>
<dbReference type="AlphaFoldDB" id="A0A9W6P8X8"/>
<dbReference type="Proteomes" id="UP001165092">
    <property type="component" value="Unassembled WGS sequence"/>
</dbReference>
<reference evidence="2" key="1">
    <citation type="submission" date="2023-02" db="EMBL/GenBank/DDBJ databases">
        <title>Nocardiopsis ansamitocini NBRC 112285.</title>
        <authorList>
            <person name="Ichikawa N."/>
            <person name="Sato H."/>
            <person name="Tonouchi N."/>
        </authorList>
    </citation>
    <scope>NUCLEOTIDE SEQUENCE</scope>
    <source>
        <strain evidence="2">NBRC 112285</strain>
    </source>
</reference>
<feature type="region of interest" description="Disordered" evidence="1">
    <location>
        <begin position="14"/>
        <end position="64"/>
    </location>
</feature>
<evidence type="ECO:0000256" key="1">
    <source>
        <dbReference type="SAM" id="MobiDB-lite"/>
    </source>
</evidence>
<protein>
    <submittedName>
        <fullName evidence="2">Uncharacterized protein</fullName>
    </submittedName>
</protein>
<dbReference type="EMBL" id="BSQG01000006">
    <property type="protein sequence ID" value="GLU49162.1"/>
    <property type="molecule type" value="Genomic_DNA"/>
</dbReference>
<gene>
    <name evidence="2" type="ORF">Nans01_35130</name>
</gene>
<keyword evidence="3" id="KW-1185">Reference proteome</keyword>
<evidence type="ECO:0000313" key="2">
    <source>
        <dbReference type="EMBL" id="GLU49162.1"/>
    </source>
</evidence>